<dbReference type="Gene3D" id="3.75.10.10">
    <property type="entry name" value="L-arginine/glycine Amidinotransferase, Chain A"/>
    <property type="match status" value="1"/>
</dbReference>
<keyword evidence="3" id="KW-1185">Reference proteome</keyword>
<keyword evidence="1" id="KW-0378">Hydrolase</keyword>
<dbReference type="SUPFAM" id="SSF55909">
    <property type="entry name" value="Pentein"/>
    <property type="match status" value="1"/>
</dbReference>
<dbReference type="EMBL" id="JAQOMS010000002">
    <property type="protein sequence ID" value="MDC2888043.1"/>
    <property type="molecule type" value="Genomic_DNA"/>
</dbReference>
<evidence type="ECO:0000313" key="3">
    <source>
        <dbReference type="Proteomes" id="UP001528411"/>
    </source>
</evidence>
<dbReference type="RefSeq" id="WP_272179774.1">
    <property type="nucleotide sequence ID" value="NZ_JAQOMS010000002.1"/>
</dbReference>
<gene>
    <name evidence="2" type="ORF">PN838_03410</name>
</gene>
<accession>A0ABT5FB34</accession>
<comment type="caution">
    <text evidence="2">The sequence shown here is derived from an EMBL/GenBank/DDBJ whole genome shotgun (WGS) entry which is preliminary data.</text>
</comment>
<sequence length="203" mass="23124">MTYKLPAEWHEQSAIQLTWPHAKTDWQPWLAEIESTYVDIVNAITQFQPVVIACHDISVEQAVNDRFSSLCASKMVKTFIAPCNDTWARDHGPITLVNEAGETKVLDFTFNAWGAKYDANLDDQINLHLIQQPFVNLQQYQNVDFVLEGGSIESDGRGSLLTTEICLLNKNRNDQLSKQQIEDALKEVFHLEKVIWLSQGHLL</sequence>
<protein>
    <submittedName>
        <fullName evidence="2">Agmatine deiminase family protein</fullName>
    </submittedName>
</protein>
<dbReference type="PANTHER" id="PTHR31377">
    <property type="entry name" value="AGMATINE DEIMINASE-RELATED"/>
    <property type="match status" value="1"/>
</dbReference>
<dbReference type="Pfam" id="PF04371">
    <property type="entry name" value="PAD_porph"/>
    <property type="match status" value="1"/>
</dbReference>
<dbReference type="Proteomes" id="UP001528411">
    <property type="component" value="Unassembled WGS sequence"/>
</dbReference>
<evidence type="ECO:0000313" key="2">
    <source>
        <dbReference type="EMBL" id="MDC2888043.1"/>
    </source>
</evidence>
<dbReference type="PANTHER" id="PTHR31377:SF0">
    <property type="entry name" value="AGMATINE DEIMINASE-RELATED"/>
    <property type="match status" value="1"/>
</dbReference>
<evidence type="ECO:0000256" key="1">
    <source>
        <dbReference type="ARBA" id="ARBA00022801"/>
    </source>
</evidence>
<name>A0ABT5FB34_9GAMM</name>
<dbReference type="InterPro" id="IPR007466">
    <property type="entry name" value="Peptidyl-Arg-deiminase_porph"/>
</dbReference>
<proteinExistence type="predicted"/>
<organism evidence="2 3">
    <name type="scientific">Psychrosphaera algicola</name>
    <dbReference type="NCBI Taxonomy" id="3023714"/>
    <lineage>
        <taxon>Bacteria</taxon>
        <taxon>Pseudomonadati</taxon>
        <taxon>Pseudomonadota</taxon>
        <taxon>Gammaproteobacteria</taxon>
        <taxon>Alteromonadales</taxon>
        <taxon>Pseudoalteromonadaceae</taxon>
        <taxon>Psychrosphaera</taxon>
    </lineage>
</organism>
<reference evidence="2 3" key="1">
    <citation type="submission" date="2023-01" db="EMBL/GenBank/DDBJ databases">
        <title>Psychrosphaera sp. nov., isolated from marine algae.</title>
        <authorList>
            <person name="Bayburt H."/>
            <person name="Choi B.J."/>
            <person name="Kim J.M."/>
            <person name="Choi D.G."/>
            <person name="Jeon C.O."/>
        </authorList>
    </citation>
    <scope>NUCLEOTIDE SEQUENCE [LARGE SCALE GENOMIC DNA]</scope>
    <source>
        <strain evidence="2 3">G1-22</strain>
    </source>
</reference>